<evidence type="ECO:0000256" key="12">
    <source>
        <dbReference type="SAM" id="Phobius"/>
    </source>
</evidence>
<feature type="transmembrane region" description="Helical" evidence="12">
    <location>
        <begin position="31"/>
        <end position="49"/>
    </location>
</feature>
<evidence type="ECO:0000259" key="13">
    <source>
        <dbReference type="Pfam" id="PF02163"/>
    </source>
</evidence>
<evidence type="ECO:0000256" key="7">
    <source>
        <dbReference type="ARBA" id="ARBA00022801"/>
    </source>
</evidence>
<keyword evidence="15" id="KW-1185">Reference proteome</keyword>
<dbReference type="PANTHER" id="PTHR39188:SF3">
    <property type="entry name" value="STAGE IV SPORULATION PROTEIN FB"/>
    <property type="match status" value="1"/>
</dbReference>
<reference evidence="15" key="1">
    <citation type="journal article" date="2014" name="Biotechnol. Biofuels">
        <title>Comparison of single-molecule sequencing and hybrid approaches for finishing the genome of Clostridium autoethanogenum and analysis of CRISPR systems in industrial relevant Clostridia.</title>
        <authorList>
            <person name="Brown S.D."/>
            <person name="Nagaraju S."/>
            <person name="Utturkar S."/>
            <person name="De Tissera S."/>
            <person name="Segovia S."/>
            <person name="Mitchell W."/>
            <person name="Land M.L."/>
            <person name="Dassanayake A."/>
            <person name="Kopke M."/>
        </authorList>
    </citation>
    <scope>NUCLEOTIDE SEQUENCE [LARGE SCALE GENOMIC DNA]</scope>
    <source>
        <strain evidence="15">DSM 10061</strain>
    </source>
</reference>
<feature type="transmembrane region" description="Helical" evidence="12">
    <location>
        <begin position="222"/>
        <end position="243"/>
    </location>
</feature>
<keyword evidence="7" id="KW-0378">Hydrolase</keyword>
<keyword evidence="11 12" id="KW-0472">Membrane</keyword>
<keyword evidence="6" id="KW-0479">Metal-binding</keyword>
<keyword evidence="4 14" id="KW-0645">Protease</keyword>
<dbReference type="InterPro" id="IPR008915">
    <property type="entry name" value="Peptidase_M50"/>
</dbReference>
<comment type="subcellular location">
    <subcellularLocation>
        <location evidence="2">Membrane</location>
        <topology evidence="2">Multi-pass membrane protein</topology>
    </subcellularLocation>
</comment>
<organism evidence="14 15">
    <name type="scientific">Clostridium autoethanogenum DSM 10061</name>
    <dbReference type="NCBI Taxonomy" id="1341692"/>
    <lineage>
        <taxon>Bacteria</taxon>
        <taxon>Bacillati</taxon>
        <taxon>Bacillota</taxon>
        <taxon>Clostridia</taxon>
        <taxon>Eubacteriales</taxon>
        <taxon>Clostridiaceae</taxon>
        <taxon>Clostridium</taxon>
    </lineage>
</organism>
<name>A0ABN4BDK7_9CLOT</name>
<dbReference type="Pfam" id="PF02163">
    <property type="entry name" value="Peptidase_M50"/>
    <property type="match status" value="1"/>
</dbReference>
<gene>
    <name evidence="14" type="ORF">CAETHG_1422</name>
</gene>
<evidence type="ECO:0000256" key="8">
    <source>
        <dbReference type="ARBA" id="ARBA00022833"/>
    </source>
</evidence>
<dbReference type="EMBL" id="CP006763">
    <property type="protein sequence ID" value="AGY75647.1"/>
    <property type="molecule type" value="Genomic_DNA"/>
</dbReference>
<keyword evidence="9 12" id="KW-1133">Transmembrane helix</keyword>
<sequence length="259" mass="29389">MFLMFVPFKLYKELQIIGKKNLNKKLDVRKMLFNTLIISFTVLILGFAINFKYAVGYLSILIVHELGHYITAKFLKLNVTFGGFTPIGAYITHEDPKNCKENALITLGGPLLGGILGLICYIIYYITGDYTFLALSFTAITINLSNLIPVKPLDGGHIVESISPILCYIGFPFLIYLFISVNNLKSKVILLFIMAAGAYQTYNFTIKYKTDSYYKVDKHSKIIFIIIYSLLVLSLAGSAIYIYNAFDYKCIFKNISRYK</sequence>
<evidence type="ECO:0000313" key="15">
    <source>
        <dbReference type="Proteomes" id="UP000017590"/>
    </source>
</evidence>
<protein>
    <submittedName>
        <fullName evidence="14">Site-2 protease family protein</fullName>
    </submittedName>
</protein>
<comment type="cofactor">
    <cofactor evidence="1">
        <name>Zn(2+)</name>
        <dbReference type="ChEBI" id="CHEBI:29105"/>
    </cofactor>
</comment>
<comment type="similarity">
    <text evidence="3">Belongs to the peptidase M50B family.</text>
</comment>
<evidence type="ECO:0000313" key="14">
    <source>
        <dbReference type="EMBL" id="AGY75647.1"/>
    </source>
</evidence>
<evidence type="ECO:0000256" key="3">
    <source>
        <dbReference type="ARBA" id="ARBA00007931"/>
    </source>
</evidence>
<keyword evidence="8" id="KW-0862">Zinc</keyword>
<feature type="transmembrane region" description="Helical" evidence="12">
    <location>
        <begin position="103"/>
        <end position="124"/>
    </location>
</feature>
<dbReference type="PANTHER" id="PTHR39188">
    <property type="entry name" value="MEMBRANE-ASSOCIATED ZINC METALLOPROTEASE M50B"/>
    <property type="match status" value="1"/>
</dbReference>
<feature type="transmembrane region" description="Helical" evidence="12">
    <location>
        <begin position="69"/>
        <end position="91"/>
    </location>
</feature>
<evidence type="ECO:0000256" key="6">
    <source>
        <dbReference type="ARBA" id="ARBA00022723"/>
    </source>
</evidence>
<evidence type="ECO:0000256" key="10">
    <source>
        <dbReference type="ARBA" id="ARBA00023049"/>
    </source>
</evidence>
<evidence type="ECO:0000256" key="11">
    <source>
        <dbReference type="ARBA" id="ARBA00023136"/>
    </source>
</evidence>
<keyword evidence="10" id="KW-0482">Metalloprotease</keyword>
<dbReference type="GO" id="GO:0008233">
    <property type="term" value="F:peptidase activity"/>
    <property type="evidence" value="ECO:0007669"/>
    <property type="project" value="UniProtKB-KW"/>
</dbReference>
<keyword evidence="5 12" id="KW-0812">Transmembrane</keyword>
<evidence type="ECO:0000256" key="4">
    <source>
        <dbReference type="ARBA" id="ARBA00022670"/>
    </source>
</evidence>
<evidence type="ECO:0000256" key="1">
    <source>
        <dbReference type="ARBA" id="ARBA00001947"/>
    </source>
</evidence>
<evidence type="ECO:0000256" key="9">
    <source>
        <dbReference type="ARBA" id="ARBA00022989"/>
    </source>
</evidence>
<feature type="transmembrane region" description="Helical" evidence="12">
    <location>
        <begin position="162"/>
        <end position="179"/>
    </location>
</feature>
<dbReference type="GO" id="GO:0006508">
    <property type="term" value="P:proteolysis"/>
    <property type="evidence" value="ECO:0007669"/>
    <property type="project" value="UniProtKB-KW"/>
</dbReference>
<feature type="transmembrane region" description="Helical" evidence="12">
    <location>
        <begin position="185"/>
        <end position="202"/>
    </location>
</feature>
<accession>A0ABN4BDK7</accession>
<dbReference type="Proteomes" id="UP000017590">
    <property type="component" value="Chromosome"/>
</dbReference>
<dbReference type="RefSeq" id="WP_013240138.1">
    <property type="nucleotide sequence ID" value="NC_022592.1"/>
</dbReference>
<evidence type="ECO:0000256" key="2">
    <source>
        <dbReference type="ARBA" id="ARBA00004141"/>
    </source>
</evidence>
<feature type="transmembrane region" description="Helical" evidence="12">
    <location>
        <begin position="130"/>
        <end position="150"/>
    </location>
</feature>
<proteinExistence type="inferred from homology"/>
<evidence type="ECO:0000256" key="5">
    <source>
        <dbReference type="ARBA" id="ARBA00022692"/>
    </source>
</evidence>
<feature type="domain" description="Peptidase M50" evidence="13">
    <location>
        <begin position="54"/>
        <end position="126"/>
    </location>
</feature>